<name>A0A3S2N850_ORYJA</name>
<evidence type="ECO:0000313" key="2">
    <source>
        <dbReference type="EMBL" id="RVE75625.1"/>
    </source>
</evidence>
<protein>
    <recommendedName>
        <fullName evidence="4">Transmembrane protein</fullName>
    </recommendedName>
</protein>
<evidence type="ECO:0000256" key="1">
    <source>
        <dbReference type="SAM" id="Phobius"/>
    </source>
</evidence>
<dbReference type="EMBL" id="CM012437">
    <property type="protein sequence ID" value="RVE75625.1"/>
    <property type="molecule type" value="Genomic_DNA"/>
</dbReference>
<proteinExistence type="predicted"/>
<keyword evidence="1" id="KW-0812">Transmembrane</keyword>
<reference evidence="2 3" key="1">
    <citation type="submission" date="2018-11" db="EMBL/GenBank/DDBJ databases">
        <authorList>
            <person name="Lopez-Roques C."/>
            <person name="Donnadieu C."/>
            <person name="Bouchez O."/>
            <person name="Klopp C."/>
            <person name="Cabau C."/>
            <person name="Zahm M."/>
        </authorList>
    </citation>
    <scope>NUCLEOTIDE SEQUENCE [LARGE SCALE GENOMIC DNA]</scope>
    <source>
        <strain evidence="2">RS831</strain>
        <tissue evidence="2">Whole body</tissue>
    </source>
</reference>
<reference evidence="2 3" key="2">
    <citation type="submission" date="2019-01" db="EMBL/GenBank/DDBJ databases">
        <title>A chromosome length genome reference of the Java medaka (oryzias javanicus).</title>
        <authorList>
            <person name="Herpin A."/>
            <person name="Takehana Y."/>
            <person name="Naruse K."/>
            <person name="Ansai S."/>
            <person name="Kawaguchi M."/>
        </authorList>
    </citation>
    <scope>NUCLEOTIDE SEQUENCE [LARGE SCALE GENOMIC DNA]</scope>
    <source>
        <strain evidence="2">RS831</strain>
        <tissue evidence="2">Whole body</tissue>
    </source>
</reference>
<keyword evidence="1" id="KW-1133">Transmembrane helix</keyword>
<keyword evidence="1" id="KW-0472">Membrane</keyword>
<accession>A0A3S2N850</accession>
<dbReference type="Proteomes" id="UP000283210">
    <property type="component" value="Chromosome 1"/>
</dbReference>
<evidence type="ECO:0008006" key="4">
    <source>
        <dbReference type="Google" id="ProtNLM"/>
    </source>
</evidence>
<gene>
    <name evidence="2" type="ORF">OJAV_G00000640</name>
</gene>
<sequence>MHTYDTYLPYRDVLDNQRTMLTKVCSGICLSLEMMVSFMTSKSTSYACAHNLLITGHHFQHLNLSLILFLLIFSVIKSLWRLPRAYIKPHVRNFHRHNSASISAPVVLRARGGGTTPARVHVKKSKRNLVCDWSLFYWPRPVTVARAILTPNWILVLFVFQSKINKKKKKTN</sequence>
<keyword evidence="3" id="KW-1185">Reference proteome</keyword>
<evidence type="ECO:0000313" key="3">
    <source>
        <dbReference type="Proteomes" id="UP000283210"/>
    </source>
</evidence>
<feature type="transmembrane region" description="Helical" evidence="1">
    <location>
        <begin position="20"/>
        <end position="40"/>
    </location>
</feature>
<feature type="transmembrane region" description="Helical" evidence="1">
    <location>
        <begin position="61"/>
        <end position="80"/>
    </location>
</feature>
<dbReference type="AlphaFoldDB" id="A0A3S2N850"/>
<organism evidence="2 3">
    <name type="scientific">Oryzias javanicus</name>
    <name type="common">Javanese ricefish</name>
    <name type="synonym">Aplocheilus javanicus</name>
    <dbReference type="NCBI Taxonomy" id="123683"/>
    <lineage>
        <taxon>Eukaryota</taxon>
        <taxon>Metazoa</taxon>
        <taxon>Chordata</taxon>
        <taxon>Craniata</taxon>
        <taxon>Vertebrata</taxon>
        <taxon>Euteleostomi</taxon>
        <taxon>Actinopterygii</taxon>
        <taxon>Neopterygii</taxon>
        <taxon>Teleostei</taxon>
        <taxon>Neoteleostei</taxon>
        <taxon>Acanthomorphata</taxon>
        <taxon>Ovalentaria</taxon>
        <taxon>Atherinomorphae</taxon>
        <taxon>Beloniformes</taxon>
        <taxon>Adrianichthyidae</taxon>
        <taxon>Oryziinae</taxon>
        <taxon>Oryzias</taxon>
    </lineage>
</organism>